<reference evidence="3" key="1">
    <citation type="submission" date="2023-06" db="EMBL/GenBank/DDBJ databases">
        <authorList>
            <person name="Noh H."/>
        </authorList>
    </citation>
    <scope>NUCLEOTIDE SEQUENCE</scope>
    <source>
        <strain evidence="3">DUCC20226</strain>
    </source>
</reference>
<comment type="caution">
    <text evidence="3">The sequence shown here is derived from an EMBL/GenBank/DDBJ whole genome shotgun (WGS) entry which is preliminary data.</text>
</comment>
<protein>
    <submittedName>
        <fullName evidence="3">Uncharacterized protein</fullName>
    </submittedName>
</protein>
<organism evidence="3 4">
    <name type="scientific">Phomopsis amygdali</name>
    <name type="common">Fusicoccum amygdali</name>
    <dbReference type="NCBI Taxonomy" id="1214568"/>
    <lineage>
        <taxon>Eukaryota</taxon>
        <taxon>Fungi</taxon>
        <taxon>Dikarya</taxon>
        <taxon>Ascomycota</taxon>
        <taxon>Pezizomycotina</taxon>
        <taxon>Sordariomycetes</taxon>
        <taxon>Sordariomycetidae</taxon>
        <taxon>Diaporthales</taxon>
        <taxon>Diaporthaceae</taxon>
        <taxon>Diaporthe</taxon>
    </lineage>
</organism>
<evidence type="ECO:0000256" key="2">
    <source>
        <dbReference type="SAM" id="Phobius"/>
    </source>
</evidence>
<feature type="transmembrane region" description="Helical" evidence="2">
    <location>
        <begin position="220"/>
        <end position="245"/>
    </location>
</feature>
<feature type="region of interest" description="Disordered" evidence="1">
    <location>
        <begin position="254"/>
        <end position="279"/>
    </location>
</feature>
<dbReference type="AlphaFoldDB" id="A0AAD9WAC8"/>
<keyword evidence="2" id="KW-0812">Transmembrane</keyword>
<keyword evidence="2" id="KW-0472">Membrane</keyword>
<feature type="compositionally biased region" description="Polar residues" evidence="1">
    <location>
        <begin position="379"/>
        <end position="388"/>
    </location>
</feature>
<evidence type="ECO:0000313" key="4">
    <source>
        <dbReference type="Proteomes" id="UP001265746"/>
    </source>
</evidence>
<evidence type="ECO:0000256" key="1">
    <source>
        <dbReference type="SAM" id="MobiDB-lite"/>
    </source>
</evidence>
<keyword evidence="2" id="KW-1133">Transmembrane helix</keyword>
<proteinExistence type="predicted"/>
<name>A0AAD9WAC8_PHOAM</name>
<dbReference type="Proteomes" id="UP001265746">
    <property type="component" value="Unassembled WGS sequence"/>
</dbReference>
<feature type="compositionally biased region" description="Basic and acidic residues" evidence="1">
    <location>
        <begin position="335"/>
        <end position="354"/>
    </location>
</feature>
<feature type="region of interest" description="Disordered" evidence="1">
    <location>
        <begin position="192"/>
        <end position="215"/>
    </location>
</feature>
<feature type="region of interest" description="Disordered" evidence="1">
    <location>
        <begin position="335"/>
        <end position="395"/>
    </location>
</feature>
<accession>A0AAD9WAC8</accession>
<evidence type="ECO:0000313" key="3">
    <source>
        <dbReference type="EMBL" id="KAK2614164.1"/>
    </source>
</evidence>
<sequence>MVWPVGPPELFDPSMRSHYPGGRHSGVFSLTITSIAPLLRCSRAMLISRFLCLMAAPLVAQAADTSSHRVTSVFIDTVSGYDELSTCAEEVLSTIVRAQYSGCGDKGAVTSYTCFCTDSSSEMSSMITNAVSLSCDSSVVSAQASSAIDVFDAYCAIGVPDDLVETTTTGASTASATGTATPAATASTTAASATSATSATASSSSTSTSTPSTSMSHSKVVAIAVGVSVPCGVIGIALIAGLLWCRRRRRHLQQRSEKRQQLESTSQATGMGSSRPEFKWPTRIAGTQELPTQYHSHEMPAQEFITSPTSSDFHISPLPVTPAYQQQQSVYQVQSEKHPHQHHEYYKPSKEAHQQQEPQELPASSELSIENRHELEGSLSPQTPSARFSYQPYEK</sequence>
<keyword evidence="4" id="KW-1185">Reference proteome</keyword>
<gene>
    <name evidence="3" type="ORF">N8I77_001015</name>
</gene>
<dbReference type="EMBL" id="JAUJFL010000001">
    <property type="protein sequence ID" value="KAK2614164.1"/>
    <property type="molecule type" value="Genomic_DNA"/>
</dbReference>
<feature type="compositionally biased region" description="Low complexity" evidence="1">
    <location>
        <begin position="192"/>
        <end position="214"/>
    </location>
</feature>
<feature type="compositionally biased region" description="Polar residues" evidence="1">
    <location>
        <begin position="262"/>
        <end position="272"/>
    </location>
</feature>